<accession>A0A0G1X9V5</accession>
<feature type="transmembrane region" description="Helical" evidence="1">
    <location>
        <begin position="237"/>
        <end position="256"/>
    </location>
</feature>
<evidence type="ECO:0000313" key="3">
    <source>
        <dbReference type="Proteomes" id="UP000034185"/>
    </source>
</evidence>
<keyword evidence="1" id="KW-0812">Transmembrane</keyword>
<evidence type="ECO:0000313" key="2">
    <source>
        <dbReference type="EMBL" id="KKW28038.1"/>
    </source>
</evidence>
<feature type="transmembrane region" description="Helical" evidence="1">
    <location>
        <begin position="210"/>
        <end position="231"/>
    </location>
</feature>
<protein>
    <recommendedName>
        <fullName evidence="4">Major facilitator superfamily</fullName>
    </recommendedName>
</protein>
<feature type="transmembrane region" description="Helical" evidence="1">
    <location>
        <begin position="100"/>
        <end position="119"/>
    </location>
</feature>
<feature type="transmembrane region" description="Helical" evidence="1">
    <location>
        <begin position="39"/>
        <end position="63"/>
    </location>
</feature>
<feature type="transmembrane region" description="Helical" evidence="1">
    <location>
        <begin position="139"/>
        <end position="158"/>
    </location>
</feature>
<dbReference type="EMBL" id="LCRA01000004">
    <property type="protein sequence ID" value="KKW28038.1"/>
    <property type="molecule type" value="Genomic_DNA"/>
</dbReference>
<sequence length="391" mass="42705">MIISSALSLHRFFVRTGLMVGVFAWIFIFQYFYVRTGSLRFALAGTALTYALMHDVTLLLTPLSARSLRNGSRRPLMIGILLASIAFAALALAFSGSAGAQIGLGVLAFALCMGSYRACYWVPYEVDASRVAHPKHRHLVQELFFAFVPACVGLVLMLGYPAPVWVLFLAALCVLSSIIPLLRVPNVHEGFSWGYLTTFRELFAARHQKMVVAAIMDGVSGAALLLFWPIAIFLIVGWSYALVGIILSATFLIVLFSRRYIRRLIQSSSLHDSVVVQAALAASSWIFRLTVASPLGAVMVDSYFYTGTPIRGTGIDPFGYDQAADRGSYVDEYTALKEIGLSIGKILVCLVAAYLALRISLPLTLMSIFALAALASSISVFLTWKKDALPY</sequence>
<feature type="transmembrane region" description="Helical" evidence="1">
    <location>
        <begin position="339"/>
        <end position="357"/>
    </location>
</feature>
<feature type="transmembrane region" description="Helical" evidence="1">
    <location>
        <begin position="363"/>
        <end position="384"/>
    </location>
</feature>
<keyword evidence="1" id="KW-1133">Transmembrane helix</keyword>
<dbReference type="AlphaFoldDB" id="A0A0G1X9V5"/>
<feature type="transmembrane region" description="Helical" evidence="1">
    <location>
        <begin position="75"/>
        <end position="94"/>
    </location>
</feature>
<evidence type="ECO:0008006" key="4">
    <source>
        <dbReference type="Google" id="ProtNLM"/>
    </source>
</evidence>
<name>A0A0G1X9V5_9BACT</name>
<feature type="transmembrane region" description="Helical" evidence="1">
    <location>
        <begin position="164"/>
        <end position="182"/>
    </location>
</feature>
<reference evidence="2 3" key="1">
    <citation type="journal article" date="2015" name="Nature">
        <title>rRNA introns, odd ribosomes, and small enigmatic genomes across a large radiation of phyla.</title>
        <authorList>
            <person name="Brown C.T."/>
            <person name="Hug L.A."/>
            <person name="Thomas B.C."/>
            <person name="Sharon I."/>
            <person name="Castelle C.J."/>
            <person name="Singh A."/>
            <person name="Wilkins M.J."/>
            <person name="Williams K.H."/>
            <person name="Banfield J.F."/>
        </authorList>
    </citation>
    <scope>NUCLEOTIDE SEQUENCE [LARGE SCALE GENOMIC DNA]</scope>
</reference>
<proteinExistence type="predicted"/>
<comment type="caution">
    <text evidence="2">The sequence shown here is derived from an EMBL/GenBank/DDBJ whole genome shotgun (WGS) entry which is preliminary data.</text>
</comment>
<dbReference type="Proteomes" id="UP000034185">
    <property type="component" value="Unassembled WGS sequence"/>
</dbReference>
<evidence type="ECO:0000256" key="1">
    <source>
        <dbReference type="SAM" id="Phobius"/>
    </source>
</evidence>
<organism evidence="2 3">
    <name type="scientific">Candidatus Kaiserbacteria bacterium GW2011_GWB1_52_6</name>
    <dbReference type="NCBI Taxonomy" id="1618674"/>
    <lineage>
        <taxon>Bacteria</taxon>
        <taxon>Candidatus Kaiseribacteriota</taxon>
    </lineage>
</organism>
<feature type="transmembrane region" description="Helical" evidence="1">
    <location>
        <begin position="12"/>
        <end position="33"/>
    </location>
</feature>
<gene>
    <name evidence="2" type="ORF">UY70_C0004G0022</name>
</gene>
<keyword evidence="1" id="KW-0472">Membrane</keyword>